<comment type="caution">
    <text evidence="2">The sequence shown here is derived from an EMBL/GenBank/DDBJ whole genome shotgun (WGS) entry which is preliminary data.</text>
</comment>
<dbReference type="RefSeq" id="WP_238305183.1">
    <property type="nucleotide sequence ID" value="NZ_BPQM01000112.1"/>
</dbReference>
<evidence type="ECO:0000256" key="1">
    <source>
        <dbReference type="SAM" id="SignalP"/>
    </source>
</evidence>
<keyword evidence="1" id="KW-0732">Signal</keyword>
<gene>
    <name evidence="2" type="ORF">NBEOAGPD_4022</name>
</gene>
<feature type="signal peptide" evidence="1">
    <location>
        <begin position="1"/>
        <end position="26"/>
    </location>
</feature>
<protein>
    <recommendedName>
        <fullName evidence="4">EF-hand domain-containing protein</fullName>
    </recommendedName>
</protein>
<keyword evidence="3" id="KW-1185">Reference proteome</keyword>
<evidence type="ECO:0008006" key="4">
    <source>
        <dbReference type="Google" id="ProtNLM"/>
    </source>
</evidence>
<dbReference type="InterPro" id="IPR010412">
    <property type="entry name" value="DUF1007"/>
</dbReference>
<evidence type="ECO:0000313" key="2">
    <source>
        <dbReference type="EMBL" id="GJD80779.1"/>
    </source>
</evidence>
<reference evidence="2" key="2">
    <citation type="submission" date="2021-08" db="EMBL/GenBank/DDBJ databases">
        <authorList>
            <person name="Tani A."/>
            <person name="Ola A."/>
            <person name="Ogura Y."/>
            <person name="Katsura K."/>
            <person name="Hayashi T."/>
        </authorList>
    </citation>
    <scope>NUCLEOTIDE SEQUENCE</scope>
    <source>
        <strain evidence="2">NBRC 103626</strain>
    </source>
</reference>
<dbReference type="PROSITE" id="PS00018">
    <property type="entry name" value="EF_HAND_1"/>
    <property type="match status" value="1"/>
</dbReference>
<name>A0AA37HRQ3_9HYPH</name>
<proteinExistence type="predicted"/>
<dbReference type="Pfam" id="PF06226">
    <property type="entry name" value="DUF1007"/>
    <property type="match status" value="1"/>
</dbReference>
<reference evidence="2" key="1">
    <citation type="journal article" date="2016" name="Front. Microbiol.">
        <title>Genome Sequence of the Piezophilic, Mesophilic Sulfate-Reducing Bacterium Desulfovibrio indicus J2T.</title>
        <authorList>
            <person name="Cao J."/>
            <person name="Maignien L."/>
            <person name="Shao Z."/>
            <person name="Alain K."/>
            <person name="Jebbar M."/>
        </authorList>
    </citation>
    <scope>NUCLEOTIDE SEQUENCE</scope>
    <source>
        <strain evidence="2">NBRC 103626</strain>
    </source>
</reference>
<dbReference type="AlphaFoldDB" id="A0AA37HRQ3"/>
<dbReference type="Proteomes" id="UP001055108">
    <property type="component" value="Unassembled WGS sequence"/>
</dbReference>
<dbReference type="EMBL" id="BPQM01000112">
    <property type="protein sequence ID" value="GJD80779.1"/>
    <property type="molecule type" value="Genomic_DNA"/>
</dbReference>
<dbReference type="InterPro" id="IPR018247">
    <property type="entry name" value="EF_Hand_1_Ca_BS"/>
</dbReference>
<organism evidence="2 3">
    <name type="scientific">Methylobacterium gregans</name>
    <dbReference type="NCBI Taxonomy" id="374424"/>
    <lineage>
        <taxon>Bacteria</taxon>
        <taxon>Pseudomonadati</taxon>
        <taxon>Pseudomonadota</taxon>
        <taxon>Alphaproteobacteria</taxon>
        <taxon>Hyphomicrobiales</taxon>
        <taxon>Methylobacteriaceae</taxon>
        <taxon>Methylobacterium</taxon>
    </lineage>
</organism>
<evidence type="ECO:0000313" key="3">
    <source>
        <dbReference type="Proteomes" id="UP001055108"/>
    </source>
</evidence>
<feature type="chain" id="PRO_5041425257" description="EF-hand domain-containing protein" evidence="1">
    <location>
        <begin position="27"/>
        <end position="222"/>
    </location>
</feature>
<sequence>MPNAAPVLRPLALAALLALAAMPARAHPHVWVTAKAEIDYASGQVTGIRHSWSFDPAYSAFVTQGLDKNADGKLTPDELADLAAENTKGLAEFGYFTKLKVGGKEQGFAEPAEPRMAMEGDTLVMSFLLPLKTPAAQGRGVVALEVYDPTYFVSFGLAEGADAAKLAGAPAGCAATVTRPKAPEAKTAEAGKPGMTEAFFEALTAASNYGLQYAQRVLVACP</sequence>
<accession>A0AA37HRQ3</accession>